<feature type="domain" description="HPt" evidence="20">
    <location>
        <begin position="793"/>
        <end position="890"/>
    </location>
</feature>
<name>A0ABP9QV31_9RHOO</name>
<feature type="modified residue" description="Phosphohistidine" evidence="12">
    <location>
        <position position="832"/>
    </location>
</feature>
<dbReference type="InterPro" id="IPR036890">
    <property type="entry name" value="HATPase_C_sf"/>
</dbReference>
<dbReference type="SUPFAM" id="SSF47226">
    <property type="entry name" value="Histidine-containing phosphotransfer domain, HPT domain"/>
    <property type="match status" value="1"/>
</dbReference>
<dbReference type="PROSITE" id="PS50113">
    <property type="entry name" value="PAC"/>
    <property type="match status" value="1"/>
</dbReference>
<dbReference type="SMART" id="SM00387">
    <property type="entry name" value="HATPase_c"/>
    <property type="match status" value="1"/>
</dbReference>
<evidence type="ECO:0000256" key="2">
    <source>
        <dbReference type="ARBA" id="ARBA00004651"/>
    </source>
</evidence>
<proteinExistence type="predicted"/>
<evidence type="ECO:0000256" key="1">
    <source>
        <dbReference type="ARBA" id="ARBA00000085"/>
    </source>
</evidence>
<keyword evidence="4" id="KW-1003">Cell membrane</keyword>
<dbReference type="InterPro" id="IPR008207">
    <property type="entry name" value="Sig_transdc_His_kin_Hpt_dom"/>
</dbReference>
<keyword evidence="14" id="KW-0175">Coiled coil</keyword>
<dbReference type="PANTHER" id="PTHR45339">
    <property type="entry name" value="HYBRID SIGNAL TRANSDUCTION HISTIDINE KINASE J"/>
    <property type="match status" value="1"/>
</dbReference>
<dbReference type="SMART" id="SM00091">
    <property type="entry name" value="PAS"/>
    <property type="match status" value="1"/>
</dbReference>
<dbReference type="Pfam" id="PF02518">
    <property type="entry name" value="HATPase_c"/>
    <property type="match status" value="1"/>
</dbReference>
<dbReference type="CDD" id="cd00130">
    <property type="entry name" value="PAS"/>
    <property type="match status" value="1"/>
</dbReference>
<feature type="domain" description="PAS" evidence="18">
    <location>
        <begin position="252"/>
        <end position="322"/>
    </location>
</feature>
<evidence type="ECO:0000259" key="17">
    <source>
        <dbReference type="PROSITE" id="PS50110"/>
    </source>
</evidence>
<feature type="domain" description="PAC" evidence="19">
    <location>
        <begin position="326"/>
        <end position="378"/>
    </location>
</feature>
<evidence type="ECO:0000256" key="13">
    <source>
        <dbReference type="PROSITE-ProRule" id="PRU00169"/>
    </source>
</evidence>
<keyword evidence="22" id="KW-1185">Reference proteome</keyword>
<evidence type="ECO:0000256" key="4">
    <source>
        <dbReference type="ARBA" id="ARBA00022475"/>
    </source>
</evidence>
<dbReference type="PROSITE" id="PS50894">
    <property type="entry name" value="HPT"/>
    <property type="match status" value="1"/>
</dbReference>
<dbReference type="SUPFAM" id="SSF55785">
    <property type="entry name" value="PYP-like sensor domain (PAS domain)"/>
    <property type="match status" value="1"/>
</dbReference>
<dbReference type="Pfam" id="PF00512">
    <property type="entry name" value="HisKA"/>
    <property type="match status" value="1"/>
</dbReference>
<feature type="domain" description="Histidine kinase" evidence="16">
    <location>
        <begin position="396"/>
        <end position="617"/>
    </location>
</feature>
<dbReference type="PROSITE" id="PS50109">
    <property type="entry name" value="HIS_KIN"/>
    <property type="match status" value="1"/>
</dbReference>
<feature type="modified residue" description="4-aspartylphosphate" evidence="13">
    <location>
        <position position="687"/>
    </location>
</feature>
<dbReference type="InterPro" id="IPR036641">
    <property type="entry name" value="HPT_dom_sf"/>
</dbReference>
<dbReference type="InterPro" id="IPR035965">
    <property type="entry name" value="PAS-like_dom_sf"/>
</dbReference>
<accession>A0ABP9QV31</accession>
<dbReference type="CDD" id="cd17546">
    <property type="entry name" value="REC_hyHK_CKI1_RcsC-like"/>
    <property type="match status" value="1"/>
</dbReference>
<keyword evidence="10" id="KW-0902">Two-component regulatory system</keyword>
<dbReference type="Gene3D" id="1.10.287.130">
    <property type="match status" value="1"/>
</dbReference>
<evidence type="ECO:0000256" key="9">
    <source>
        <dbReference type="ARBA" id="ARBA00022989"/>
    </source>
</evidence>
<dbReference type="EMBL" id="BAABLD010000010">
    <property type="protein sequence ID" value="GAA5168091.1"/>
    <property type="molecule type" value="Genomic_DNA"/>
</dbReference>
<dbReference type="PROSITE" id="PS50110">
    <property type="entry name" value="RESPONSE_REGULATORY"/>
    <property type="match status" value="1"/>
</dbReference>
<evidence type="ECO:0000259" key="18">
    <source>
        <dbReference type="PROSITE" id="PS50112"/>
    </source>
</evidence>
<evidence type="ECO:0000256" key="15">
    <source>
        <dbReference type="SAM" id="Phobius"/>
    </source>
</evidence>
<dbReference type="SMART" id="SM00388">
    <property type="entry name" value="HisKA"/>
    <property type="match status" value="1"/>
</dbReference>
<comment type="catalytic activity">
    <reaction evidence="1">
        <text>ATP + protein L-histidine = ADP + protein N-phospho-L-histidine.</text>
        <dbReference type="EC" id="2.7.13.3"/>
    </reaction>
</comment>
<dbReference type="PRINTS" id="PR00344">
    <property type="entry name" value="BCTRLSENSOR"/>
</dbReference>
<evidence type="ECO:0000313" key="21">
    <source>
        <dbReference type="EMBL" id="GAA5168091.1"/>
    </source>
</evidence>
<evidence type="ECO:0000313" key="22">
    <source>
        <dbReference type="Proteomes" id="UP001500547"/>
    </source>
</evidence>
<organism evidence="21 22">
    <name type="scientific">Viridibacterium curvum</name>
    <dbReference type="NCBI Taxonomy" id="1101404"/>
    <lineage>
        <taxon>Bacteria</taxon>
        <taxon>Pseudomonadati</taxon>
        <taxon>Pseudomonadota</taxon>
        <taxon>Betaproteobacteria</taxon>
        <taxon>Rhodocyclales</taxon>
        <taxon>Rhodocyclaceae</taxon>
        <taxon>Viridibacterium</taxon>
    </lineage>
</organism>
<evidence type="ECO:0000256" key="8">
    <source>
        <dbReference type="ARBA" id="ARBA00022840"/>
    </source>
</evidence>
<dbReference type="RefSeq" id="WP_345533671.1">
    <property type="nucleotide sequence ID" value="NZ_BAABLD010000010.1"/>
</dbReference>
<dbReference type="NCBIfam" id="TIGR00229">
    <property type="entry name" value="sensory_box"/>
    <property type="match status" value="1"/>
</dbReference>
<feature type="coiled-coil region" evidence="14">
    <location>
        <begin position="228"/>
        <end position="255"/>
    </location>
</feature>
<evidence type="ECO:0000256" key="5">
    <source>
        <dbReference type="ARBA" id="ARBA00022553"/>
    </source>
</evidence>
<dbReference type="InterPro" id="IPR001789">
    <property type="entry name" value="Sig_transdc_resp-reg_receiver"/>
</dbReference>
<feature type="domain" description="Response regulatory" evidence="17">
    <location>
        <begin position="637"/>
        <end position="757"/>
    </location>
</feature>
<keyword evidence="5 13" id="KW-0597">Phosphoprotein</keyword>
<dbReference type="InterPro" id="IPR001610">
    <property type="entry name" value="PAC"/>
</dbReference>
<dbReference type="InterPro" id="IPR000014">
    <property type="entry name" value="PAS"/>
</dbReference>
<dbReference type="InterPro" id="IPR013656">
    <property type="entry name" value="PAS_4"/>
</dbReference>
<evidence type="ECO:0000256" key="3">
    <source>
        <dbReference type="ARBA" id="ARBA00012438"/>
    </source>
</evidence>
<keyword evidence="7" id="KW-0547">Nucleotide-binding</keyword>
<dbReference type="SMART" id="SM00086">
    <property type="entry name" value="PAC"/>
    <property type="match status" value="1"/>
</dbReference>
<dbReference type="PROSITE" id="PS50112">
    <property type="entry name" value="PAS"/>
    <property type="match status" value="1"/>
</dbReference>
<keyword evidence="9 15" id="KW-1133">Transmembrane helix</keyword>
<dbReference type="Gene3D" id="3.30.450.20">
    <property type="entry name" value="PAS domain"/>
    <property type="match status" value="1"/>
</dbReference>
<dbReference type="Proteomes" id="UP001500547">
    <property type="component" value="Unassembled WGS sequence"/>
</dbReference>
<feature type="transmembrane region" description="Helical" evidence="15">
    <location>
        <begin position="176"/>
        <end position="194"/>
    </location>
</feature>
<dbReference type="SMART" id="SM00448">
    <property type="entry name" value="REC"/>
    <property type="match status" value="1"/>
</dbReference>
<reference evidence="22" key="1">
    <citation type="journal article" date="2019" name="Int. J. Syst. Evol. Microbiol.">
        <title>The Global Catalogue of Microorganisms (GCM) 10K type strain sequencing project: providing services to taxonomists for standard genome sequencing and annotation.</title>
        <authorList>
            <consortium name="The Broad Institute Genomics Platform"/>
            <consortium name="The Broad Institute Genome Sequencing Center for Infectious Disease"/>
            <person name="Wu L."/>
            <person name="Ma J."/>
        </authorList>
    </citation>
    <scope>NUCLEOTIDE SEQUENCE [LARGE SCALE GENOMIC DNA]</scope>
    <source>
        <strain evidence="22">JCM 18715</strain>
    </source>
</reference>
<dbReference type="Pfam" id="PF08448">
    <property type="entry name" value="PAS_4"/>
    <property type="match status" value="1"/>
</dbReference>
<evidence type="ECO:0000256" key="12">
    <source>
        <dbReference type="PROSITE-ProRule" id="PRU00110"/>
    </source>
</evidence>
<keyword evidence="6 15" id="KW-0812">Transmembrane</keyword>
<keyword evidence="8" id="KW-0067">ATP-binding</keyword>
<dbReference type="InterPro" id="IPR000700">
    <property type="entry name" value="PAS-assoc_C"/>
</dbReference>
<dbReference type="InterPro" id="IPR003661">
    <property type="entry name" value="HisK_dim/P_dom"/>
</dbReference>
<dbReference type="Pfam" id="PF00072">
    <property type="entry name" value="Response_reg"/>
    <property type="match status" value="1"/>
</dbReference>
<comment type="caution">
    <text evidence="21">The sequence shown here is derived from an EMBL/GenBank/DDBJ whole genome shotgun (WGS) entry which is preliminary data.</text>
</comment>
<evidence type="ECO:0000259" key="20">
    <source>
        <dbReference type="PROSITE" id="PS50894"/>
    </source>
</evidence>
<dbReference type="EC" id="2.7.13.3" evidence="3"/>
<dbReference type="InterPro" id="IPR005467">
    <property type="entry name" value="His_kinase_dom"/>
</dbReference>
<dbReference type="Pfam" id="PF01627">
    <property type="entry name" value="Hpt"/>
    <property type="match status" value="1"/>
</dbReference>
<evidence type="ECO:0000256" key="11">
    <source>
        <dbReference type="ARBA" id="ARBA00023136"/>
    </source>
</evidence>
<evidence type="ECO:0000256" key="10">
    <source>
        <dbReference type="ARBA" id="ARBA00023012"/>
    </source>
</evidence>
<dbReference type="SUPFAM" id="SSF47384">
    <property type="entry name" value="Homodimeric domain of signal transducing histidine kinase"/>
    <property type="match status" value="1"/>
</dbReference>
<evidence type="ECO:0000259" key="16">
    <source>
        <dbReference type="PROSITE" id="PS50109"/>
    </source>
</evidence>
<dbReference type="Gene3D" id="3.40.50.2300">
    <property type="match status" value="1"/>
</dbReference>
<dbReference type="CDD" id="cd16922">
    <property type="entry name" value="HATPase_EvgS-ArcB-TorS-like"/>
    <property type="match status" value="1"/>
</dbReference>
<dbReference type="InterPro" id="IPR036097">
    <property type="entry name" value="HisK_dim/P_sf"/>
</dbReference>
<protein>
    <recommendedName>
        <fullName evidence="3">histidine kinase</fullName>
        <ecNumber evidence="3">2.7.13.3</ecNumber>
    </recommendedName>
</protein>
<dbReference type="InterPro" id="IPR003594">
    <property type="entry name" value="HATPase_dom"/>
</dbReference>
<dbReference type="InterPro" id="IPR004358">
    <property type="entry name" value="Sig_transdc_His_kin-like_C"/>
</dbReference>
<keyword evidence="11 15" id="KW-0472">Membrane</keyword>
<dbReference type="SUPFAM" id="SSF55874">
    <property type="entry name" value="ATPase domain of HSP90 chaperone/DNA topoisomerase II/histidine kinase"/>
    <property type="match status" value="1"/>
</dbReference>
<comment type="subcellular location">
    <subcellularLocation>
        <location evidence="2">Cell membrane</location>
        <topology evidence="2">Multi-pass membrane protein</topology>
    </subcellularLocation>
</comment>
<dbReference type="CDD" id="cd00082">
    <property type="entry name" value="HisKA"/>
    <property type="match status" value="1"/>
</dbReference>
<dbReference type="Gene3D" id="1.20.120.160">
    <property type="entry name" value="HPT domain"/>
    <property type="match status" value="1"/>
</dbReference>
<evidence type="ECO:0000256" key="6">
    <source>
        <dbReference type="ARBA" id="ARBA00022692"/>
    </source>
</evidence>
<dbReference type="SUPFAM" id="SSF52172">
    <property type="entry name" value="CheY-like"/>
    <property type="match status" value="1"/>
</dbReference>
<dbReference type="InterPro" id="IPR011006">
    <property type="entry name" value="CheY-like_superfamily"/>
</dbReference>
<evidence type="ECO:0000259" key="19">
    <source>
        <dbReference type="PROSITE" id="PS50113"/>
    </source>
</evidence>
<evidence type="ECO:0000256" key="7">
    <source>
        <dbReference type="ARBA" id="ARBA00022741"/>
    </source>
</evidence>
<gene>
    <name evidence="21" type="ORF">GCM10025770_27560</name>
</gene>
<evidence type="ECO:0000256" key="14">
    <source>
        <dbReference type="SAM" id="Coils"/>
    </source>
</evidence>
<sequence>MPKSLRTLLPQKLQYQLAALFSLLFAVFILAYTTLTAGEQYATLRQTLQEQAISLTRGLAISSEQALATGEVWQLKTILSQASRFPGLEQIDLTDAQGVVLSSVHAADISPPLAIALDVPSRREETVIETQARGQAGANVQVWTPVGDESELGWIHTRFSLKVAESTRSDMYLNSLWLGLAASVLATFVFMLFLRHPIRKLQSASDFATRLDNLSGETMLADAGVADVDDLVAALNKASLRLQQQQQELRRTEAHFQSVVEGLSELVFETDAELRWTYLNRAWQDITLYTVEEGLGRPVLDFTPDDEKPRIAEAFKPLYKGEISFLLDRFRYIAKDGGTRHLEVFARARRNHDNVFIGYSGSIVDISARKATEDAMLAARVAAEHANQAKSDFLANMSHEIRTPMNAVIGMTELLMGTLLTPQQRQYMETAKQSADALMSIIDDVLDFSKIEAGHLVLEHIDFSLRRCVGNAVESLRERAESHGLVLECHVEDDIPDTLCGDPHRLRQILLNLIANAVKFTSAGKVRVDVSLDACGETDVSLCFLVADTGIGIPGDKLGMIFESFSQADTSTTRRFGGTGLGLAICKRLANAMGSNIWVDSEPGVGSNFFFTVRLDLSAGDISEPATARMLRTRPLRILLTEDNTVNQALATGLLERLGHRVVLAGDGAQCLQRLAEDRAFDVVLMDLQMPVMGGLAACERIREDERIFNLPHLPVIALTAHAMQSDKERCLAIGMDGYVSKPVTLNSLSAELIRVLQLQVLETKDMTEQSIENAKGTPLFDRAWMLQQIGGDESLMREVIGIFLGDFTDASQRLATAVARDDAAAVREAAHAVKGAIGNFGTGVAFEAALALETAGKNGENARFPELHTTLVRLLGELREILEREVASA</sequence>
<dbReference type="Gene3D" id="3.30.565.10">
    <property type="entry name" value="Histidine kinase-like ATPase, C-terminal domain"/>
    <property type="match status" value="1"/>
</dbReference>
<dbReference type="PANTHER" id="PTHR45339:SF1">
    <property type="entry name" value="HYBRID SIGNAL TRANSDUCTION HISTIDINE KINASE J"/>
    <property type="match status" value="1"/>
</dbReference>